<dbReference type="InterPro" id="IPR011993">
    <property type="entry name" value="PH-like_dom_sf"/>
</dbReference>
<feature type="compositionally biased region" description="Polar residues" evidence="8">
    <location>
        <begin position="322"/>
        <end position="332"/>
    </location>
</feature>
<keyword evidence="4" id="KW-0653">Protein transport</keyword>
<keyword evidence="2" id="KW-0813">Transport</keyword>
<dbReference type="GO" id="GO:0005643">
    <property type="term" value="C:nuclear pore"/>
    <property type="evidence" value="ECO:0007669"/>
    <property type="project" value="UniProtKB-SubCell"/>
</dbReference>
<keyword evidence="6" id="KW-0906">Nuclear pore complex</keyword>
<keyword evidence="7" id="KW-0539">Nucleus</keyword>
<feature type="domain" description="RanBD1" evidence="9">
    <location>
        <begin position="520"/>
        <end position="647"/>
    </location>
</feature>
<accession>A0A0H5CBM7</accession>
<reference evidence="11" key="1">
    <citation type="journal article" date="2015" name="J. Biotechnol.">
        <title>The structure of the Cyberlindnera jadinii genome and its relation to Candida utilis analyzed by the occurrence of single nucleotide polymorphisms.</title>
        <authorList>
            <person name="Rupp O."/>
            <person name="Brinkrolf K."/>
            <person name="Buerth C."/>
            <person name="Kunigo M."/>
            <person name="Schneider J."/>
            <person name="Jaenicke S."/>
            <person name="Goesmann A."/>
            <person name="Puehler A."/>
            <person name="Jaeger K.-E."/>
            <person name="Ernst J.F."/>
        </authorList>
    </citation>
    <scope>NUCLEOTIDE SEQUENCE [LARGE SCALE GENOMIC DNA]</scope>
    <source>
        <strain evidence="11">ATCC 18201 / CBS 1600 / BCRC 20928 / JCM 3617 / NBRC 0987 / NRRL Y-1542</strain>
    </source>
</reference>
<feature type="compositionally biased region" description="Low complexity" evidence="8">
    <location>
        <begin position="189"/>
        <end position="210"/>
    </location>
</feature>
<comment type="subcellular location">
    <subcellularLocation>
        <location evidence="1">Nucleus</location>
        <location evidence="1">Nuclear pore complex</location>
    </subcellularLocation>
</comment>
<gene>
    <name evidence="10" type="primary">NUP4</name>
    <name evidence="10" type="ORF">BN1211_2099</name>
</gene>
<evidence type="ECO:0000256" key="2">
    <source>
        <dbReference type="ARBA" id="ARBA00022448"/>
    </source>
</evidence>
<keyword evidence="3" id="KW-0509">mRNA transport</keyword>
<evidence type="ECO:0000259" key="9">
    <source>
        <dbReference type="PROSITE" id="PS50196"/>
    </source>
</evidence>
<feature type="compositionally biased region" description="Basic and acidic residues" evidence="8">
    <location>
        <begin position="174"/>
        <end position="188"/>
    </location>
</feature>
<dbReference type="InterPro" id="IPR015007">
    <property type="entry name" value="NUP2/50/61"/>
</dbReference>
<feature type="compositionally biased region" description="Polar residues" evidence="8">
    <location>
        <begin position="164"/>
        <end position="173"/>
    </location>
</feature>
<dbReference type="SMART" id="SM00160">
    <property type="entry name" value="RanBD"/>
    <property type="match status" value="1"/>
</dbReference>
<evidence type="ECO:0000256" key="1">
    <source>
        <dbReference type="ARBA" id="ARBA00004567"/>
    </source>
</evidence>
<dbReference type="AlphaFoldDB" id="A0A0H5CBM7"/>
<dbReference type="SUPFAM" id="SSF50729">
    <property type="entry name" value="PH domain-like"/>
    <property type="match status" value="1"/>
</dbReference>
<evidence type="ECO:0000256" key="3">
    <source>
        <dbReference type="ARBA" id="ARBA00022816"/>
    </source>
</evidence>
<dbReference type="GO" id="GO:0051028">
    <property type="term" value="P:mRNA transport"/>
    <property type="evidence" value="ECO:0007669"/>
    <property type="project" value="UniProtKB-KW"/>
</dbReference>
<feature type="region of interest" description="Disordered" evidence="8">
    <location>
        <begin position="1"/>
        <end position="40"/>
    </location>
</feature>
<feature type="region of interest" description="Disordered" evidence="8">
    <location>
        <begin position="158"/>
        <end position="410"/>
    </location>
</feature>
<feature type="compositionally biased region" description="Polar residues" evidence="8">
    <location>
        <begin position="482"/>
        <end position="504"/>
    </location>
</feature>
<feature type="region of interest" description="Disordered" evidence="8">
    <location>
        <begin position="437"/>
        <end position="536"/>
    </location>
</feature>
<dbReference type="PANTHER" id="PTHR38697:SF1">
    <property type="entry name" value="NUCLEAR PORE COMPLEX PROTEIN SIMILAR TO S. CEREVISIAE NUP2 (EUROFUNG)"/>
    <property type="match status" value="1"/>
</dbReference>
<feature type="compositionally biased region" description="Basic and acidic residues" evidence="8">
    <location>
        <begin position="297"/>
        <end position="315"/>
    </location>
</feature>
<evidence type="ECO:0000313" key="11">
    <source>
        <dbReference type="Proteomes" id="UP000038830"/>
    </source>
</evidence>
<dbReference type="Proteomes" id="UP000038830">
    <property type="component" value="Unassembled WGS sequence"/>
</dbReference>
<evidence type="ECO:0000256" key="8">
    <source>
        <dbReference type="SAM" id="MobiDB-lite"/>
    </source>
</evidence>
<proteinExistence type="predicted"/>
<dbReference type="EMBL" id="CDQK01000002">
    <property type="protein sequence ID" value="CEP21884.1"/>
    <property type="molecule type" value="Genomic_DNA"/>
</dbReference>
<organism evidence="10 11">
    <name type="scientific">Cyberlindnera jadinii (strain ATCC 18201 / CBS 1600 / BCRC 20928 / JCM 3617 / NBRC 0987 / NRRL Y-1542)</name>
    <name type="common">Torula yeast</name>
    <name type="synonym">Candida utilis</name>
    <dbReference type="NCBI Taxonomy" id="983966"/>
    <lineage>
        <taxon>Eukaryota</taxon>
        <taxon>Fungi</taxon>
        <taxon>Dikarya</taxon>
        <taxon>Ascomycota</taxon>
        <taxon>Saccharomycotina</taxon>
        <taxon>Saccharomycetes</taxon>
        <taxon>Phaffomycetales</taxon>
        <taxon>Phaffomycetaceae</taxon>
        <taxon>Cyberlindnera</taxon>
    </lineage>
</organism>
<feature type="compositionally biased region" description="Acidic residues" evidence="8">
    <location>
        <begin position="237"/>
        <end position="246"/>
    </location>
</feature>
<dbReference type="GO" id="GO:0015031">
    <property type="term" value="P:protein transport"/>
    <property type="evidence" value="ECO:0007669"/>
    <property type="project" value="UniProtKB-KW"/>
</dbReference>
<keyword evidence="5" id="KW-0811">Translocation</keyword>
<name>A0A0H5CBM7_CYBJN</name>
<dbReference type="Pfam" id="PF08911">
    <property type="entry name" value="NUP50"/>
    <property type="match status" value="1"/>
</dbReference>
<feature type="compositionally biased region" description="Low complexity" evidence="8">
    <location>
        <begin position="279"/>
        <end position="295"/>
    </location>
</feature>
<dbReference type="Gene3D" id="2.30.29.30">
    <property type="entry name" value="Pleckstrin-homology domain (PH domain)/Phosphotyrosine-binding domain (PTB)"/>
    <property type="match status" value="1"/>
</dbReference>
<protein>
    <submittedName>
        <fullName evidence="10">NUP4 protein</fullName>
    </submittedName>
</protein>
<evidence type="ECO:0000256" key="7">
    <source>
        <dbReference type="ARBA" id="ARBA00023242"/>
    </source>
</evidence>
<dbReference type="Pfam" id="PF00638">
    <property type="entry name" value="Ran_BP1"/>
    <property type="match status" value="1"/>
</dbReference>
<feature type="compositionally biased region" description="Polar residues" evidence="8">
    <location>
        <begin position="437"/>
        <end position="475"/>
    </location>
</feature>
<sequence>MSGKRGASEQITRENYRDDDDDEEGVPSQPMKASADVLAKRKILKPRGRLGKTGGVSTAKAFPAFQFGNGGSNAGTNAGASAVAEAPKTNAFSMFAPKKEVQPVASSKSVEKASKIKALNDNFYDKITKEKGANPVSNFTPILKKYIDYYDKIDRDVDMDAEETTSAQQQLEQPQRRAIEDSPEEKKSTPSVSPSFSFGSTTTTATAAPSLPVFNFGSKSLTKETSTEEPKEKEDGAIDIDSDDSDDSVKVEGPKFTLEKPPTTTDSVFKLSNDATTQKSSGTGPTFTFTSTGKSDSVFKLKPEAKTEAKVEIKPASKPALETTTNSFTWSPSKPLETGKDDQSKPTFQFGSNVTASKPDAKNEAAEPAFKFGSTGSTFNFGSTDEKKTEEKTEGEVAKPTATFNFGSTSTNPTAAFNFGATSSSAKPTTTFNFSAPSTTISTDKPTFQFGATSATSNDKPNFQFGSTSATSNGFNFGGSTAGATSQFNFTMSGSTQPGTNQSSDNKDDEKPDETEPDVQFKPVTELKEQVATSTGEEDETVLYTKRSKLLHFDVEKKAYETKGVGEVKLLQHKETEKARLLLRAEGSERVILNTAIAKTLEYTNVGKGVRIPVVEGGKIETYVLRVKTDDDANALVNAIAEAKNKL</sequence>
<evidence type="ECO:0000256" key="5">
    <source>
        <dbReference type="ARBA" id="ARBA00023010"/>
    </source>
</evidence>
<feature type="compositionally biased region" description="Basic and acidic residues" evidence="8">
    <location>
        <begin position="221"/>
        <end position="236"/>
    </location>
</feature>
<feature type="compositionally biased region" description="Basic and acidic residues" evidence="8">
    <location>
        <begin position="384"/>
        <end position="397"/>
    </location>
</feature>
<dbReference type="InterPro" id="IPR000156">
    <property type="entry name" value="Ran_bind_dom"/>
</dbReference>
<evidence type="ECO:0000256" key="6">
    <source>
        <dbReference type="ARBA" id="ARBA00023132"/>
    </source>
</evidence>
<dbReference type="PANTHER" id="PTHR38697">
    <property type="entry name" value="NUCLEAR PORE COMPLEX PROTEIN SIMILAR TO S. CEREVISIAE NUP2 (EUROFUNG)"/>
    <property type="match status" value="1"/>
</dbReference>
<evidence type="ECO:0000256" key="4">
    <source>
        <dbReference type="ARBA" id="ARBA00022927"/>
    </source>
</evidence>
<dbReference type="InterPro" id="IPR053074">
    <property type="entry name" value="NPC_Nucleoporin"/>
</dbReference>
<evidence type="ECO:0000313" key="10">
    <source>
        <dbReference type="EMBL" id="CEP21884.1"/>
    </source>
</evidence>
<dbReference type="PROSITE" id="PS50196">
    <property type="entry name" value="RANBD1"/>
    <property type="match status" value="1"/>
</dbReference>
<feature type="compositionally biased region" description="Polar residues" evidence="8">
    <location>
        <begin position="374"/>
        <end position="383"/>
    </location>
</feature>
<feature type="compositionally biased region" description="Polar residues" evidence="8">
    <location>
        <begin position="345"/>
        <end position="356"/>
    </location>
</feature>